<proteinExistence type="predicted"/>
<dbReference type="EMBL" id="MN740684">
    <property type="protein sequence ID" value="QHU07442.1"/>
    <property type="molecule type" value="Genomic_DNA"/>
</dbReference>
<reference evidence="1" key="1">
    <citation type="journal article" date="2020" name="Nature">
        <title>Giant virus diversity and host interactions through global metagenomics.</title>
        <authorList>
            <person name="Schulz F."/>
            <person name="Roux S."/>
            <person name="Paez-Espino D."/>
            <person name="Jungbluth S."/>
            <person name="Walsh D.A."/>
            <person name="Denef V.J."/>
            <person name="McMahon K.D."/>
            <person name="Konstantinidis K.T."/>
            <person name="Eloe-Fadrosh E.A."/>
            <person name="Kyrpides N.C."/>
            <person name="Woyke T."/>
        </authorList>
    </citation>
    <scope>NUCLEOTIDE SEQUENCE</scope>
    <source>
        <strain evidence="1">GVMAG-S-1040241-154</strain>
    </source>
</reference>
<evidence type="ECO:0000313" key="1">
    <source>
        <dbReference type="EMBL" id="QHU07442.1"/>
    </source>
</evidence>
<dbReference type="AlphaFoldDB" id="A0A6C0JNY3"/>
<sequence length="387" mass="46268">MRRLLLILLSLNSILSFNLFSIIYPIKNTFNKLNKDWNFKNKLFPSNNLNDFFIGKWYYYSYIDFIENKNNIINNPNYLDNNIVLSFYKYSSDNIKTTKIFNKSTYLLNHYKKQKRYYDNYKQYSKNENAYVNRILMLKNTDSNKLLDRNANILRTIIVRPYYCSISLTPYIPNNTIVDKLRDKTNLNNTNYNISFNIWLKEELNDTLRTGLYLSYDGINGNLKDFILKKENKINKTNINDKINLDELSLTNYTKPQNIKDFDNDTTINYIILRNNWLGNYRIQYLLHNNTDTNQITWAAEHNYFIAISNNEINKYYQLKFDDGIYINVPKNLNLFSDKDKIYIEFVCFFKNGTGIQRFLAWGTKNEGGFNTYCSDIWNNKNNIYIV</sequence>
<organism evidence="1">
    <name type="scientific">viral metagenome</name>
    <dbReference type="NCBI Taxonomy" id="1070528"/>
    <lineage>
        <taxon>unclassified sequences</taxon>
        <taxon>metagenomes</taxon>
        <taxon>organismal metagenomes</taxon>
    </lineage>
</organism>
<name>A0A6C0JNY3_9ZZZZ</name>
<protein>
    <submittedName>
        <fullName evidence="1">Uncharacterized protein</fullName>
    </submittedName>
</protein>
<accession>A0A6C0JNY3</accession>